<dbReference type="EMBL" id="JANIBJ010000078">
    <property type="protein sequence ID" value="MCQ8106449.1"/>
    <property type="molecule type" value="Genomic_DNA"/>
</dbReference>
<proteinExistence type="predicted"/>
<reference evidence="2 3" key="1">
    <citation type="submission" date="2022-07" db="EMBL/GenBank/DDBJ databases">
        <title>Methylomonas rivi sp. nov., Methylomonas rosea sp. nov., Methylomonas aureus sp. nov. and Methylomonas subterranea sp. nov., four novel methanotrophs isolated from a freshwater creek and the deep terrestrial subsurface.</title>
        <authorList>
            <person name="Abin C."/>
            <person name="Sankaranarayanan K."/>
            <person name="Garner C."/>
            <person name="Sindelar R."/>
            <person name="Kotary K."/>
            <person name="Garner R."/>
            <person name="Barclay S."/>
            <person name="Lawson P."/>
            <person name="Krumholz L."/>
        </authorList>
    </citation>
    <scope>NUCLEOTIDE SEQUENCE [LARGE SCALE GENOMIC DNA]</scope>
    <source>
        <strain evidence="2 3">SURF-2</strain>
    </source>
</reference>
<dbReference type="Proteomes" id="UP001524499">
    <property type="component" value="Unassembled WGS sequence"/>
</dbReference>
<comment type="caution">
    <text evidence="2">The sequence shown here is derived from an EMBL/GenBank/DDBJ whole genome shotgun (WGS) entry which is preliminary data.</text>
</comment>
<protein>
    <submittedName>
        <fullName evidence="2">KTSC domain-containing protein</fullName>
    </submittedName>
</protein>
<evidence type="ECO:0000313" key="2">
    <source>
        <dbReference type="EMBL" id="MCQ8106449.1"/>
    </source>
</evidence>
<keyword evidence="3" id="KW-1185">Reference proteome</keyword>
<evidence type="ECO:0000313" key="3">
    <source>
        <dbReference type="Proteomes" id="UP001524499"/>
    </source>
</evidence>
<dbReference type="InterPro" id="IPR025309">
    <property type="entry name" value="KTSC_dom"/>
</dbReference>
<sequence>MRVSFRHDMPREFCHVPEQTFKAFLNARSKNRFYKRHIQDAFPC</sequence>
<accession>A0ABT1TMB6</accession>
<evidence type="ECO:0000259" key="1">
    <source>
        <dbReference type="Pfam" id="PF13619"/>
    </source>
</evidence>
<name>A0ABT1TMB6_9GAMM</name>
<feature type="domain" description="KTSC" evidence="1">
    <location>
        <begin position="1"/>
        <end position="42"/>
    </location>
</feature>
<organism evidence="2 3">
    <name type="scientific">Methylomonas subterranea</name>
    <dbReference type="NCBI Taxonomy" id="2952225"/>
    <lineage>
        <taxon>Bacteria</taxon>
        <taxon>Pseudomonadati</taxon>
        <taxon>Pseudomonadota</taxon>
        <taxon>Gammaproteobacteria</taxon>
        <taxon>Methylococcales</taxon>
        <taxon>Methylococcaceae</taxon>
        <taxon>Methylomonas</taxon>
    </lineage>
</organism>
<gene>
    <name evidence="2" type="ORF">NP590_20290</name>
</gene>
<dbReference type="Pfam" id="PF13619">
    <property type="entry name" value="KTSC"/>
    <property type="match status" value="1"/>
</dbReference>